<feature type="transmembrane region" description="Helical" evidence="2">
    <location>
        <begin position="104"/>
        <end position="125"/>
    </location>
</feature>
<evidence type="ECO:0000256" key="1">
    <source>
        <dbReference type="SAM" id="MobiDB-lite"/>
    </source>
</evidence>
<organism evidence="3 4">
    <name type="scientific">Kibdelosporangium aridum</name>
    <dbReference type="NCBI Taxonomy" id="2030"/>
    <lineage>
        <taxon>Bacteria</taxon>
        <taxon>Bacillati</taxon>
        <taxon>Actinomycetota</taxon>
        <taxon>Actinomycetes</taxon>
        <taxon>Pseudonocardiales</taxon>
        <taxon>Pseudonocardiaceae</taxon>
        <taxon>Kibdelosporangium</taxon>
    </lineage>
</organism>
<dbReference type="PANTHER" id="PTHR34989:SF1">
    <property type="entry name" value="PROTEIN HDED"/>
    <property type="match status" value="1"/>
</dbReference>
<dbReference type="GO" id="GO:0005886">
    <property type="term" value="C:plasma membrane"/>
    <property type="evidence" value="ECO:0007669"/>
    <property type="project" value="TreeGrafter"/>
</dbReference>
<protein>
    <recommendedName>
        <fullName evidence="5">HdeD family acid-resistance protein</fullName>
    </recommendedName>
</protein>
<dbReference type="AlphaFoldDB" id="A0A428XYG1"/>
<evidence type="ECO:0000313" key="3">
    <source>
        <dbReference type="EMBL" id="RSM60385.1"/>
    </source>
</evidence>
<reference evidence="3 4" key="1">
    <citation type="submission" date="2018-05" db="EMBL/GenBank/DDBJ databases">
        <title>Evolution of GPA BGCs.</title>
        <authorList>
            <person name="Waglechner N."/>
            <person name="Wright G.D."/>
        </authorList>
    </citation>
    <scope>NUCLEOTIDE SEQUENCE [LARGE SCALE GENOMIC DNA]</scope>
    <source>
        <strain evidence="3 4">A82846</strain>
    </source>
</reference>
<feature type="transmembrane region" description="Helical" evidence="2">
    <location>
        <begin position="137"/>
        <end position="157"/>
    </location>
</feature>
<dbReference type="RefSeq" id="WP_063758735.1">
    <property type="nucleotide sequence ID" value="NZ_QHKI01000116.1"/>
</dbReference>
<dbReference type="InterPro" id="IPR005325">
    <property type="entry name" value="DUF308_memb"/>
</dbReference>
<comment type="caution">
    <text evidence="3">The sequence shown here is derived from an EMBL/GenBank/DDBJ whole genome shotgun (WGS) entry which is preliminary data.</text>
</comment>
<feature type="transmembrane region" description="Helical" evidence="2">
    <location>
        <begin position="163"/>
        <end position="185"/>
    </location>
</feature>
<evidence type="ECO:0000256" key="2">
    <source>
        <dbReference type="SAM" id="Phobius"/>
    </source>
</evidence>
<gene>
    <name evidence="3" type="ORF">DMH04_54120</name>
</gene>
<dbReference type="InterPro" id="IPR052712">
    <property type="entry name" value="Acid_resist_chaperone_HdeD"/>
</dbReference>
<evidence type="ECO:0000313" key="4">
    <source>
        <dbReference type="Proteomes" id="UP000287547"/>
    </source>
</evidence>
<dbReference type="Proteomes" id="UP000287547">
    <property type="component" value="Unassembled WGS sequence"/>
</dbReference>
<evidence type="ECO:0008006" key="5">
    <source>
        <dbReference type="Google" id="ProtNLM"/>
    </source>
</evidence>
<dbReference type="Pfam" id="PF03729">
    <property type="entry name" value="DUF308"/>
    <property type="match status" value="2"/>
</dbReference>
<proteinExistence type="predicted"/>
<feature type="transmembrane region" description="Helical" evidence="2">
    <location>
        <begin position="48"/>
        <end position="67"/>
    </location>
</feature>
<feature type="region of interest" description="Disordered" evidence="1">
    <location>
        <begin position="193"/>
        <end position="217"/>
    </location>
</feature>
<feature type="compositionally biased region" description="Basic residues" evidence="1">
    <location>
        <begin position="207"/>
        <end position="217"/>
    </location>
</feature>
<dbReference type="OrthoDB" id="3577181at2"/>
<accession>A0A428XYG1</accession>
<dbReference type="EMBL" id="QHKI01000116">
    <property type="protein sequence ID" value="RSM60385.1"/>
    <property type="molecule type" value="Genomic_DNA"/>
</dbReference>
<sequence>MAEGTVNSRDPAQTAARVTATATAIIGLGVVTAATGVVVLVWPEATLQVIAVVFGIFAVTDGVLRLVSALIADARSEGWRMLLALQGVLSVLVGIVVLRHPFQTLAVLTLLLGLFWVVGGLLQVVHGLGSPAMRGRAWSVGAGLISLAAGIVVLAYTSATLLVLVWLLGLQLLLGGALLVGWGIIVMQRDERDERAPDPPQQTSAYGKHRTHRSTQA</sequence>
<feature type="transmembrane region" description="Helical" evidence="2">
    <location>
        <begin position="21"/>
        <end position="42"/>
    </location>
</feature>
<keyword evidence="2" id="KW-0472">Membrane</keyword>
<feature type="transmembrane region" description="Helical" evidence="2">
    <location>
        <begin position="79"/>
        <end position="98"/>
    </location>
</feature>
<keyword evidence="2" id="KW-0812">Transmembrane</keyword>
<dbReference type="PANTHER" id="PTHR34989">
    <property type="entry name" value="PROTEIN HDED"/>
    <property type="match status" value="1"/>
</dbReference>
<name>A0A428XYG1_KIBAR</name>
<keyword evidence="2" id="KW-1133">Transmembrane helix</keyword>